<evidence type="ECO:0000313" key="7">
    <source>
        <dbReference type="EMBL" id="KAG6429056.1"/>
    </source>
</evidence>
<name>A0A8X9A659_SALSN</name>
<evidence type="ECO:0000256" key="1">
    <source>
        <dbReference type="ARBA" id="ARBA00022723"/>
    </source>
</evidence>
<gene>
    <name evidence="7" type="ORF">SASPL_107095</name>
</gene>
<keyword evidence="8" id="KW-1185">Reference proteome</keyword>
<feature type="region of interest" description="Disordered" evidence="5">
    <location>
        <begin position="480"/>
        <end position="556"/>
    </location>
</feature>
<dbReference type="Pfam" id="PF02176">
    <property type="entry name" value="zf-TRAF"/>
    <property type="match status" value="1"/>
</dbReference>
<evidence type="ECO:0000256" key="5">
    <source>
        <dbReference type="SAM" id="MobiDB-lite"/>
    </source>
</evidence>
<dbReference type="PANTHER" id="PTHR10131:SF161">
    <property type="entry name" value="F26K24.24 PROTEIN"/>
    <property type="match status" value="1"/>
</dbReference>
<sequence>MDSNGALSLAIRMSNNRGMSLSFKGLGSNDTRVGTEKSNRILPPYPLTGSNDNPFQLSAMNTNDYERYKTKESLHLALIYVDMSEDLILDIVFLDMDPPTKGIVLKPEKLEEEKEGGPLLHCDFCDADVVDKIAQSFLPGLASACIDNTTGGLFKTLATVAVDIRKEMIDYLIQRSENFVAESVVLEGGGDVAVSADPYDIISDFVDDFVHSKRNFFSRVSGWLLSEKREDWIDDLVQEMEINGFWLLNRRSTVAQTLLKNLDFRNTYHCNMNFNSPEDLEKHKLNCDFRTLSCGNEGCDSSFSAAQMDHHDSTCPFKMLPCEQKCPDIIMRREMDRHCITTCPMKLVKCPFHSVGCQSTVPQRTIEQHRSDNLPTHLLYILQVSHKEASPEALKQRVQELEKLASPGRLASARDARSLTHVVKDLEAKLGPIKVKTIKGSDEEVKDLIDLQEEKIDTEAKMNVAAKPVKFDEVPAVKEATANSHSEGSDHGKKELMESFGDASQRNEDQVIASDSVPDMNKDSSSQSDHSSKEVANPIKEVASTPAIQHDLSPNE</sequence>
<dbReference type="Gene3D" id="3.30.40.10">
    <property type="entry name" value="Zinc/RING finger domain, C3HC4 (zinc finger)"/>
    <property type="match status" value="1"/>
</dbReference>
<protein>
    <recommendedName>
        <fullName evidence="6">TRAF-type domain-containing protein</fullName>
    </recommendedName>
</protein>
<evidence type="ECO:0000256" key="3">
    <source>
        <dbReference type="ARBA" id="ARBA00022833"/>
    </source>
</evidence>
<feature type="compositionally biased region" description="Basic and acidic residues" evidence="5">
    <location>
        <begin position="487"/>
        <end position="497"/>
    </location>
</feature>
<dbReference type="GO" id="GO:0008270">
    <property type="term" value="F:zinc ion binding"/>
    <property type="evidence" value="ECO:0007669"/>
    <property type="project" value="UniProtKB-KW"/>
</dbReference>
<dbReference type="InterPro" id="IPR013083">
    <property type="entry name" value="Znf_RING/FYVE/PHD"/>
</dbReference>
<dbReference type="PANTHER" id="PTHR10131">
    <property type="entry name" value="TNF RECEPTOR ASSOCIATED FACTOR"/>
    <property type="match status" value="1"/>
</dbReference>
<reference evidence="7" key="1">
    <citation type="submission" date="2018-01" db="EMBL/GenBank/DDBJ databases">
        <authorList>
            <person name="Mao J.F."/>
        </authorList>
    </citation>
    <scope>NUCLEOTIDE SEQUENCE</scope>
    <source>
        <strain evidence="7">Huo1</strain>
        <tissue evidence="7">Leaf</tissue>
    </source>
</reference>
<evidence type="ECO:0000313" key="8">
    <source>
        <dbReference type="Proteomes" id="UP000298416"/>
    </source>
</evidence>
<dbReference type="SUPFAM" id="SSF49599">
    <property type="entry name" value="TRAF domain-like"/>
    <property type="match status" value="1"/>
</dbReference>
<evidence type="ECO:0000256" key="2">
    <source>
        <dbReference type="ARBA" id="ARBA00022771"/>
    </source>
</evidence>
<comment type="caution">
    <text evidence="7">The sequence shown here is derived from an EMBL/GenBank/DDBJ whole genome shotgun (WGS) entry which is preliminary data.</text>
</comment>
<evidence type="ECO:0000259" key="6">
    <source>
        <dbReference type="PROSITE" id="PS50145"/>
    </source>
</evidence>
<accession>A0A8X9A659</accession>
<dbReference type="InterPro" id="IPR001293">
    <property type="entry name" value="Znf_TRAF"/>
</dbReference>
<organism evidence="7">
    <name type="scientific">Salvia splendens</name>
    <name type="common">Scarlet sage</name>
    <dbReference type="NCBI Taxonomy" id="180675"/>
    <lineage>
        <taxon>Eukaryota</taxon>
        <taxon>Viridiplantae</taxon>
        <taxon>Streptophyta</taxon>
        <taxon>Embryophyta</taxon>
        <taxon>Tracheophyta</taxon>
        <taxon>Spermatophyta</taxon>
        <taxon>Magnoliopsida</taxon>
        <taxon>eudicotyledons</taxon>
        <taxon>Gunneridae</taxon>
        <taxon>Pentapetalae</taxon>
        <taxon>asterids</taxon>
        <taxon>lamiids</taxon>
        <taxon>Lamiales</taxon>
        <taxon>Lamiaceae</taxon>
        <taxon>Nepetoideae</taxon>
        <taxon>Mentheae</taxon>
        <taxon>Salviinae</taxon>
        <taxon>Salvia</taxon>
        <taxon>Salvia subgen. Calosphace</taxon>
        <taxon>core Calosphace</taxon>
    </lineage>
</organism>
<evidence type="ECO:0000256" key="4">
    <source>
        <dbReference type="PROSITE-ProRule" id="PRU00207"/>
    </source>
</evidence>
<keyword evidence="3 4" id="KW-0862">Zinc</keyword>
<dbReference type="AlphaFoldDB" id="A0A8X9A659"/>
<proteinExistence type="predicted"/>
<feature type="zinc finger region" description="TRAF-type" evidence="4">
    <location>
        <begin position="310"/>
        <end position="367"/>
    </location>
</feature>
<dbReference type="Proteomes" id="UP000298416">
    <property type="component" value="Unassembled WGS sequence"/>
</dbReference>
<feature type="domain" description="TRAF-type" evidence="6">
    <location>
        <begin position="310"/>
        <end position="367"/>
    </location>
</feature>
<reference evidence="7" key="2">
    <citation type="submission" date="2020-08" db="EMBL/GenBank/DDBJ databases">
        <title>Plant Genome Project.</title>
        <authorList>
            <person name="Zhang R.-G."/>
        </authorList>
    </citation>
    <scope>NUCLEOTIDE SEQUENCE</scope>
    <source>
        <strain evidence="7">Huo1</strain>
        <tissue evidence="7">Leaf</tissue>
    </source>
</reference>
<keyword evidence="1 4" id="KW-0479">Metal-binding</keyword>
<keyword evidence="2 4" id="KW-0863">Zinc-finger</keyword>
<dbReference type="EMBL" id="PNBA02000003">
    <property type="protein sequence ID" value="KAG6429056.1"/>
    <property type="molecule type" value="Genomic_DNA"/>
</dbReference>
<dbReference type="PROSITE" id="PS50145">
    <property type="entry name" value="ZF_TRAF"/>
    <property type="match status" value="1"/>
</dbReference>